<sequence length="72" mass="8120">MTDGPRFLTLNDVAEVLNTSLAQVSALVQRGEIRALKIGGRGQWRIERDELEAFIQRMYAETEAQIKGQTKT</sequence>
<evidence type="ECO:0000313" key="3">
    <source>
        <dbReference type="Proteomes" id="UP001183648"/>
    </source>
</evidence>
<dbReference type="SUPFAM" id="SSF46955">
    <property type="entry name" value="Putative DNA-binding domain"/>
    <property type="match status" value="1"/>
</dbReference>
<accession>A0ABU2C051</accession>
<dbReference type="Proteomes" id="UP001183648">
    <property type="component" value="Unassembled WGS sequence"/>
</dbReference>
<proteinExistence type="predicted"/>
<dbReference type="Pfam" id="PF12728">
    <property type="entry name" value="HTH_17"/>
    <property type="match status" value="1"/>
</dbReference>
<feature type="domain" description="Helix-turn-helix" evidence="1">
    <location>
        <begin position="7"/>
        <end position="57"/>
    </location>
</feature>
<keyword evidence="3" id="KW-1185">Reference proteome</keyword>
<dbReference type="EMBL" id="JAVDYG010000001">
    <property type="protein sequence ID" value="MDR7364035.1"/>
    <property type="molecule type" value="Genomic_DNA"/>
</dbReference>
<dbReference type="NCBIfam" id="TIGR01764">
    <property type="entry name" value="excise"/>
    <property type="match status" value="1"/>
</dbReference>
<gene>
    <name evidence="2" type="ORF">J2S63_003588</name>
</gene>
<reference evidence="2 3" key="1">
    <citation type="submission" date="2023-07" db="EMBL/GenBank/DDBJ databases">
        <title>Sequencing the genomes of 1000 actinobacteria strains.</title>
        <authorList>
            <person name="Klenk H.-P."/>
        </authorList>
    </citation>
    <scope>NUCLEOTIDE SEQUENCE [LARGE SCALE GENOMIC DNA]</scope>
    <source>
        <strain evidence="2 3">DSM 19426</strain>
    </source>
</reference>
<dbReference type="InterPro" id="IPR041657">
    <property type="entry name" value="HTH_17"/>
</dbReference>
<dbReference type="RefSeq" id="WP_310305155.1">
    <property type="nucleotide sequence ID" value="NZ_BAAAPS010000005.1"/>
</dbReference>
<organism evidence="2 3">
    <name type="scientific">Nocardioides marmoribigeumensis</name>
    <dbReference type="NCBI Taxonomy" id="433649"/>
    <lineage>
        <taxon>Bacteria</taxon>
        <taxon>Bacillati</taxon>
        <taxon>Actinomycetota</taxon>
        <taxon>Actinomycetes</taxon>
        <taxon>Propionibacteriales</taxon>
        <taxon>Nocardioidaceae</taxon>
        <taxon>Nocardioides</taxon>
    </lineage>
</organism>
<name>A0ABU2C051_9ACTN</name>
<comment type="caution">
    <text evidence="2">The sequence shown here is derived from an EMBL/GenBank/DDBJ whole genome shotgun (WGS) entry which is preliminary data.</text>
</comment>
<evidence type="ECO:0000313" key="2">
    <source>
        <dbReference type="EMBL" id="MDR7364035.1"/>
    </source>
</evidence>
<dbReference type="InterPro" id="IPR010093">
    <property type="entry name" value="SinI_DNA-bd"/>
</dbReference>
<protein>
    <submittedName>
        <fullName evidence="2">Excisionase family DNA binding protein</fullName>
    </submittedName>
</protein>
<dbReference type="InterPro" id="IPR009061">
    <property type="entry name" value="DNA-bd_dom_put_sf"/>
</dbReference>
<evidence type="ECO:0000259" key="1">
    <source>
        <dbReference type="Pfam" id="PF12728"/>
    </source>
</evidence>